<evidence type="ECO:0000313" key="4">
    <source>
        <dbReference type="Proteomes" id="UP001642464"/>
    </source>
</evidence>
<protein>
    <recommendedName>
        <fullName evidence="2">Ig-like domain-containing protein</fullName>
    </recommendedName>
</protein>
<feature type="compositionally biased region" description="Basic and acidic residues" evidence="1">
    <location>
        <begin position="139"/>
        <end position="153"/>
    </location>
</feature>
<feature type="domain" description="Ig-like" evidence="2">
    <location>
        <begin position="407"/>
        <end position="478"/>
    </location>
</feature>
<feature type="region of interest" description="Disordered" evidence="1">
    <location>
        <begin position="106"/>
        <end position="153"/>
    </location>
</feature>
<reference evidence="3 4" key="1">
    <citation type="submission" date="2024-02" db="EMBL/GenBank/DDBJ databases">
        <authorList>
            <person name="Chen Y."/>
            <person name="Shah S."/>
            <person name="Dougan E. K."/>
            <person name="Thang M."/>
            <person name="Chan C."/>
        </authorList>
    </citation>
    <scope>NUCLEOTIDE SEQUENCE [LARGE SCALE GENOMIC DNA]</scope>
</reference>
<evidence type="ECO:0000259" key="2">
    <source>
        <dbReference type="PROSITE" id="PS50835"/>
    </source>
</evidence>
<sequence>MKSNIPMEVAKLVSDPNWKGSPLIVLHKVPSAYYICDVFLFLDALFRKKLFRPDVSKQQTRSSLAAEEAVKAKCCLGALRYLWRNARERAHDPKVEELKQYVCPSPNMIARRPTPPSEDEAASEGEVVEEGDEEESGEEPEHCLDDGDDFVDHMVDAPSQTVEDSQPDSQPDSQADSQVKGAWMGKFYNEYATKYDTSPETDTLEVSDEDPPGEKPADDFYVALGEICESFRPEISEHEMFVGYRDHCIEALLRYGLLIKKILSTEEHFHEWLRSEKVECTENTGLDDDALRLMGMGAGGEAEALVTPACKKPRLADSVELNLALTPPPTIEQQSAAGIPIELLKAKRMAKLKLQDKAEKIKGAKPAGPGTKQSSEPDSDSVAAVMGDRMDSFKGHDLSKLPLEALPSSSQTYKGLHSYTVRIGAAAIEVLCKQQAYVVKQTSSGERPSSAQVTWSRHGGPVSAWAEAKHRAGLAEEE</sequence>
<feature type="compositionally biased region" description="Acidic residues" evidence="1">
    <location>
        <begin position="117"/>
        <end position="138"/>
    </location>
</feature>
<evidence type="ECO:0000313" key="3">
    <source>
        <dbReference type="EMBL" id="CAK9041686.1"/>
    </source>
</evidence>
<organism evidence="3 4">
    <name type="scientific">Durusdinium trenchii</name>
    <dbReference type="NCBI Taxonomy" id="1381693"/>
    <lineage>
        <taxon>Eukaryota</taxon>
        <taxon>Sar</taxon>
        <taxon>Alveolata</taxon>
        <taxon>Dinophyceae</taxon>
        <taxon>Suessiales</taxon>
        <taxon>Symbiodiniaceae</taxon>
        <taxon>Durusdinium</taxon>
    </lineage>
</organism>
<dbReference type="PROSITE" id="PS50835">
    <property type="entry name" value="IG_LIKE"/>
    <property type="match status" value="1"/>
</dbReference>
<keyword evidence="4" id="KW-1185">Reference proteome</keyword>
<dbReference type="Proteomes" id="UP001642464">
    <property type="component" value="Unassembled WGS sequence"/>
</dbReference>
<dbReference type="EMBL" id="CAXAMM010017691">
    <property type="protein sequence ID" value="CAK9041686.1"/>
    <property type="molecule type" value="Genomic_DNA"/>
</dbReference>
<gene>
    <name evidence="3" type="ORF">SCF082_LOCUS24048</name>
</gene>
<evidence type="ECO:0000256" key="1">
    <source>
        <dbReference type="SAM" id="MobiDB-lite"/>
    </source>
</evidence>
<feature type="compositionally biased region" description="Acidic residues" evidence="1">
    <location>
        <begin position="202"/>
        <end position="211"/>
    </location>
</feature>
<feature type="region of interest" description="Disordered" evidence="1">
    <location>
        <begin position="196"/>
        <end position="215"/>
    </location>
</feature>
<feature type="region of interest" description="Disordered" evidence="1">
    <location>
        <begin position="358"/>
        <end position="381"/>
    </location>
</feature>
<proteinExistence type="predicted"/>
<accession>A0ABP0LR68</accession>
<dbReference type="InterPro" id="IPR007110">
    <property type="entry name" value="Ig-like_dom"/>
</dbReference>
<comment type="caution">
    <text evidence="3">The sequence shown here is derived from an EMBL/GenBank/DDBJ whole genome shotgun (WGS) entry which is preliminary data.</text>
</comment>
<name>A0ABP0LR68_9DINO</name>